<dbReference type="PANTHER" id="PTHR43471:SF3">
    <property type="entry name" value="ABC TRANSPORTER PERMEASE PROTEIN NATB"/>
    <property type="match status" value="1"/>
</dbReference>
<comment type="subcellular location">
    <subcellularLocation>
        <location evidence="1">Membrane</location>
        <topology evidence="1">Multi-pass membrane protein</topology>
    </subcellularLocation>
</comment>
<protein>
    <submittedName>
        <fullName evidence="8">ABC-2 type transport system permease protein</fullName>
    </submittedName>
</protein>
<feature type="transmembrane region" description="Helical" evidence="6">
    <location>
        <begin position="375"/>
        <end position="396"/>
    </location>
</feature>
<sequence>MKPTLHTVWLVARRELRARVRTRAFLLGTLFMALLVLALPVVMSFAISSAGDDGSGPLTPSEETTRIGVTPSAAGLTGPLERDAGVDEPAIAVREVADTETGKTLVHEGELDGVVAGTPTAPKLFVEQHVFPHLERALTTITYNNQLDAEMSESGLEPEAVRDRAGQGEVAIISMGSSPDAAGEPMAGTPGAEKAQRLFIAMISTFLLYMFLIMTGQMIAQGVVEEKSSRVVEVLLSTIRSTELMAGKIVGIGLTGLIQLAVLGIVGLGAATGAAVLTLPTFTVAGLLGWAALWFLLGFTLYATMLAAASSLVSRQEDLQSVITPVIMLLIVPFVVGVSVLPNNPDGTVGTVLSMIPGFSPMLMPMRLALGGVPLWQGVLSVLLSLAASAVVLWLGGRIYSNAVLRTGARVRFKDALRAS</sequence>
<dbReference type="InterPro" id="IPR013525">
    <property type="entry name" value="ABC2_TM"/>
</dbReference>
<accession>A0A1H0NZM7</accession>
<keyword evidence="4 6" id="KW-0472">Membrane</keyword>
<dbReference type="Pfam" id="PF12698">
    <property type="entry name" value="ABC2_membrane_3"/>
    <property type="match status" value="1"/>
</dbReference>
<dbReference type="Proteomes" id="UP000199497">
    <property type="component" value="Unassembled WGS sequence"/>
</dbReference>
<feature type="transmembrane region" description="Helical" evidence="6">
    <location>
        <begin position="249"/>
        <end position="275"/>
    </location>
</feature>
<evidence type="ECO:0000256" key="4">
    <source>
        <dbReference type="ARBA" id="ARBA00023136"/>
    </source>
</evidence>
<dbReference type="PANTHER" id="PTHR43471">
    <property type="entry name" value="ABC TRANSPORTER PERMEASE"/>
    <property type="match status" value="1"/>
</dbReference>
<feature type="domain" description="ABC-2 type transporter transmembrane" evidence="7">
    <location>
        <begin position="31"/>
        <end position="395"/>
    </location>
</feature>
<evidence type="ECO:0000313" key="8">
    <source>
        <dbReference type="EMBL" id="SDO98059.1"/>
    </source>
</evidence>
<organism evidence="8 9">
    <name type="scientific">Actinopolyspora xinjiangensis</name>
    <dbReference type="NCBI Taxonomy" id="405564"/>
    <lineage>
        <taxon>Bacteria</taxon>
        <taxon>Bacillati</taxon>
        <taxon>Actinomycetota</taxon>
        <taxon>Actinomycetes</taxon>
        <taxon>Actinopolysporales</taxon>
        <taxon>Actinopolysporaceae</taxon>
        <taxon>Actinopolyspora</taxon>
    </lineage>
</organism>
<feature type="transmembrane region" description="Helical" evidence="6">
    <location>
        <begin position="321"/>
        <end position="341"/>
    </location>
</feature>
<dbReference type="OrthoDB" id="3268959at2"/>
<keyword evidence="3 6" id="KW-1133">Transmembrane helix</keyword>
<dbReference type="GO" id="GO:0016020">
    <property type="term" value="C:membrane"/>
    <property type="evidence" value="ECO:0007669"/>
    <property type="project" value="UniProtKB-SubCell"/>
</dbReference>
<dbReference type="STRING" id="405564.SAMN04487905_101323"/>
<evidence type="ECO:0000259" key="7">
    <source>
        <dbReference type="Pfam" id="PF12698"/>
    </source>
</evidence>
<name>A0A1H0NZM7_9ACTN</name>
<dbReference type="RefSeq" id="WP_092596591.1">
    <property type="nucleotide sequence ID" value="NZ_FNJR01000001.1"/>
</dbReference>
<evidence type="ECO:0000256" key="1">
    <source>
        <dbReference type="ARBA" id="ARBA00004141"/>
    </source>
</evidence>
<gene>
    <name evidence="8" type="ORF">SAMN04487905_101323</name>
</gene>
<dbReference type="GO" id="GO:0140359">
    <property type="term" value="F:ABC-type transporter activity"/>
    <property type="evidence" value="ECO:0007669"/>
    <property type="project" value="InterPro"/>
</dbReference>
<feature type="region of interest" description="Disordered" evidence="5">
    <location>
        <begin position="52"/>
        <end position="84"/>
    </location>
</feature>
<keyword evidence="2 6" id="KW-0812">Transmembrane</keyword>
<evidence type="ECO:0000313" key="9">
    <source>
        <dbReference type="Proteomes" id="UP000199497"/>
    </source>
</evidence>
<reference evidence="9" key="1">
    <citation type="submission" date="2016-10" db="EMBL/GenBank/DDBJ databases">
        <authorList>
            <person name="Varghese N."/>
            <person name="Submissions S."/>
        </authorList>
    </citation>
    <scope>NUCLEOTIDE SEQUENCE [LARGE SCALE GENOMIC DNA]</scope>
    <source>
        <strain evidence="9">DSM 46732</strain>
    </source>
</reference>
<feature type="transmembrane region" description="Helical" evidence="6">
    <location>
        <begin position="24"/>
        <end position="47"/>
    </location>
</feature>
<proteinExistence type="predicted"/>
<evidence type="ECO:0000256" key="5">
    <source>
        <dbReference type="SAM" id="MobiDB-lite"/>
    </source>
</evidence>
<dbReference type="AlphaFoldDB" id="A0A1H0NZM7"/>
<feature type="transmembrane region" description="Helical" evidence="6">
    <location>
        <begin position="198"/>
        <end position="220"/>
    </location>
</feature>
<keyword evidence="9" id="KW-1185">Reference proteome</keyword>
<evidence type="ECO:0000256" key="3">
    <source>
        <dbReference type="ARBA" id="ARBA00022989"/>
    </source>
</evidence>
<evidence type="ECO:0000256" key="2">
    <source>
        <dbReference type="ARBA" id="ARBA00022692"/>
    </source>
</evidence>
<feature type="transmembrane region" description="Helical" evidence="6">
    <location>
        <begin position="287"/>
        <end position="309"/>
    </location>
</feature>
<dbReference type="EMBL" id="FNJR01000001">
    <property type="protein sequence ID" value="SDO98059.1"/>
    <property type="molecule type" value="Genomic_DNA"/>
</dbReference>
<evidence type="ECO:0000256" key="6">
    <source>
        <dbReference type="SAM" id="Phobius"/>
    </source>
</evidence>